<dbReference type="AlphaFoldDB" id="A0A0F9FY44"/>
<reference evidence="2" key="1">
    <citation type="journal article" date="2015" name="Nature">
        <title>Complex archaea that bridge the gap between prokaryotes and eukaryotes.</title>
        <authorList>
            <person name="Spang A."/>
            <person name="Saw J.H."/>
            <person name="Jorgensen S.L."/>
            <person name="Zaremba-Niedzwiedzka K."/>
            <person name="Martijn J."/>
            <person name="Lind A.E."/>
            <person name="van Eijk R."/>
            <person name="Schleper C."/>
            <person name="Guy L."/>
            <person name="Ettema T.J."/>
        </authorList>
    </citation>
    <scope>NUCLEOTIDE SEQUENCE</scope>
</reference>
<feature type="compositionally biased region" description="Pro residues" evidence="1">
    <location>
        <begin position="35"/>
        <end position="46"/>
    </location>
</feature>
<protein>
    <submittedName>
        <fullName evidence="2">Uncharacterized protein</fullName>
    </submittedName>
</protein>
<evidence type="ECO:0000313" key="2">
    <source>
        <dbReference type="EMBL" id="KKL91243.1"/>
    </source>
</evidence>
<gene>
    <name evidence="2" type="ORF">LCGC14_1896620</name>
</gene>
<organism evidence="2">
    <name type="scientific">marine sediment metagenome</name>
    <dbReference type="NCBI Taxonomy" id="412755"/>
    <lineage>
        <taxon>unclassified sequences</taxon>
        <taxon>metagenomes</taxon>
        <taxon>ecological metagenomes</taxon>
    </lineage>
</organism>
<proteinExistence type="predicted"/>
<dbReference type="EMBL" id="LAZR01019783">
    <property type="protein sequence ID" value="KKL91243.1"/>
    <property type="molecule type" value="Genomic_DNA"/>
</dbReference>
<sequence length="56" mass="5457">RHSGGPGPMAGPTASAFAVGLWSLLRGAVSTPVGPDEPTPPAPPEGPPKKSALISS</sequence>
<name>A0A0F9FY44_9ZZZZ</name>
<evidence type="ECO:0000256" key="1">
    <source>
        <dbReference type="SAM" id="MobiDB-lite"/>
    </source>
</evidence>
<feature type="region of interest" description="Disordered" evidence="1">
    <location>
        <begin position="28"/>
        <end position="56"/>
    </location>
</feature>
<comment type="caution">
    <text evidence="2">The sequence shown here is derived from an EMBL/GenBank/DDBJ whole genome shotgun (WGS) entry which is preliminary data.</text>
</comment>
<accession>A0A0F9FY44</accession>
<feature type="non-terminal residue" evidence="2">
    <location>
        <position position="1"/>
    </location>
</feature>